<dbReference type="PROSITE" id="PS50160">
    <property type="entry name" value="DNA_LIGASE_A3"/>
    <property type="match status" value="1"/>
</dbReference>
<evidence type="ECO:0000256" key="5">
    <source>
        <dbReference type="ARBA" id="ARBA00022695"/>
    </source>
</evidence>
<evidence type="ECO:0000256" key="12">
    <source>
        <dbReference type="ARBA" id="ARBA00022840"/>
    </source>
</evidence>
<keyword evidence="9" id="KW-0227">DNA damage</keyword>
<dbReference type="Pfam" id="PF13298">
    <property type="entry name" value="LigD_N"/>
    <property type="match status" value="1"/>
</dbReference>
<dbReference type="InterPro" id="IPR016059">
    <property type="entry name" value="DNA_ligase_ATP-dep_CS"/>
</dbReference>
<dbReference type="InterPro" id="IPR014144">
    <property type="entry name" value="LigD_PE_domain"/>
</dbReference>
<dbReference type="NCBIfam" id="TIGR02779">
    <property type="entry name" value="NHEJ_ligase_lig"/>
    <property type="match status" value="1"/>
</dbReference>
<keyword evidence="15" id="KW-0233">DNA recombination</keyword>
<comment type="catalytic activity">
    <reaction evidence="20">
        <text>ATP + (deoxyribonucleotide)n-3'-hydroxyl + 5'-phospho-(deoxyribonucleotide)m = (deoxyribonucleotide)n+m + AMP + diphosphate.</text>
        <dbReference type="EC" id="6.5.1.1"/>
    </reaction>
</comment>
<protein>
    <recommendedName>
        <fullName evidence="2">DNA ligase (ATP)</fullName>
        <ecNumber evidence="2">6.5.1.1</ecNumber>
    </recommendedName>
    <alternativeName>
        <fullName evidence="19">NHEJ DNA polymerase</fullName>
    </alternativeName>
</protein>
<keyword evidence="18" id="KW-0511">Multifunctional enzyme</keyword>
<dbReference type="Pfam" id="PF01068">
    <property type="entry name" value="DNA_ligase_A_M"/>
    <property type="match status" value="1"/>
</dbReference>
<keyword evidence="16" id="KW-0234">DNA repair</keyword>
<dbReference type="RefSeq" id="WP_344672773.1">
    <property type="nucleotide sequence ID" value="NZ_BAAAZI010000001.1"/>
</dbReference>
<evidence type="ECO:0000256" key="18">
    <source>
        <dbReference type="ARBA" id="ARBA00023268"/>
    </source>
</evidence>
<keyword evidence="3 23" id="KW-0436">Ligase</keyword>
<dbReference type="NCBIfam" id="TIGR02778">
    <property type="entry name" value="ligD_pol"/>
    <property type="match status" value="1"/>
</dbReference>
<reference evidence="24" key="1">
    <citation type="journal article" date="2019" name="Int. J. Syst. Evol. Microbiol.">
        <title>The Global Catalogue of Microorganisms (GCM) 10K type strain sequencing project: providing services to taxonomists for standard genome sequencing and annotation.</title>
        <authorList>
            <consortium name="The Broad Institute Genomics Platform"/>
            <consortium name="The Broad Institute Genome Sequencing Center for Infectious Disease"/>
            <person name="Wu L."/>
            <person name="Ma J."/>
        </authorList>
    </citation>
    <scope>NUCLEOTIDE SEQUENCE [LARGE SCALE GENOMIC DNA]</scope>
    <source>
        <strain evidence="24">JCM 16704</strain>
    </source>
</reference>
<accession>A0ABP7Y6P9</accession>
<evidence type="ECO:0000256" key="9">
    <source>
        <dbReference type="ARBA" id="ARBA00022763"/>
    </source>
</evidence>
<evidence type="ECO:0000313" key="23">
    <source>
        <dbReference type="EMBL" id="GAA4131426.1"/>
    </source>
</evidence>
<dbReference type="CDD" id="cd07971">
    <property type="entry name" value="OBF_DNA_ligase_LigD"/>
    <property type="match status" value="1"/>
</dbReference>
<evidence type="ECO:0000256" key="8">
    <source>
        <dbReference type="ARBA" id="ARBA00022741"/>
    </source>
</evidence>
<dbReference type="InterPro" id="IPR012310">
    <property type="entry name" value="DNA_ligase_ATP-dep_cent"/>
</dbReference>
<sequence length="832" mass="95045">MAKLGTYQKKRDFSKTSEPSAADKSTSKGSKGKKKKLIFTIQRHHATRLHYDFRLEVDGVLKSWAVPKGPSLNPKDRRLAVQVEDHPIDYADFEGTIPKGNYGAGTVIVFDHGAYNFLEAKDEKEFLKNLEAGSIKFSLSGKIFKGEFALVRMKNDEENQWLLIKHKDKYATDQSFDAEDLVTKGVKQAGQDFKKKAPTKTKESTKLIDEQKQELQSPMLSKLATDLPLEQGWLYEKKFDGFRALCSIKKGKVELISRNGNKLTKKYPSLIKALTAISHDVVLDGEIVIEDKQNKPYFQFLASGEPIDKKLNLVYYVFDALFLNGVDLQSYSLLERKEILQLLFKKIETEHIQLVEPFSLEANKLIAHAEKSHWEGIMAKRADSTYQAGKRSSAWLKVKLRQTQEAIICGYTEPQGGRSKFGALVLGINRADGLHYIGNCGTGFNEEMLKDLHAEFSKITTETKPFPKEEKVAKEAQVTWLKPELVCDVYYSEWTADQHLRHPVFKGLRTDKKADQVEIETKNDLIMENDDQKEKQKELTFGKKKVSLTNLQKIYWPEEKISKGDMLNYYETIAPFILPYLKDKPISMHRFPNGIDQQSFFQKDVEPGQLPEWIKTTEVYSKSTDKHIDYMLCNDEASLLYIANLGSIEINPWLSTYKIPEKPQFAVLDLDPNGADFTEVKAVALTVKAIIDKINLPGYIKTSGSTGLHIYFNVNQKYDYDIVRDFVQLIAELAQQKHENTTSLIRDPKKRKGLIYLDYLQNKQGQTIAAPYSVRPKPGATVSAPLTWKEINDKLDIKDFDIFNMLERVKVNDPWSTIWKDTVDLKKALAML</sequence>
<evidence type="ECO:0000256" key="14">
    <source>
        <dbReference type="ARBA" id="ARBA00023125"/>
    </source>
</evidence>
<feature type="region of interest" description="Disordered" evidence="21">
    <location>
        <begin position="1"/>
        <end position="30"/>
    </location>
</feature>
<evidence type="ECO:0000256" key="16">
    <source>
        <dbReference type="ARBA" id="ARBA00023204"/>
    </source>
</evidence>
<dbReference type="EMBL" id="BAAAZI010000001">
    <property type="protein sequence ID" value="GAA4131426.1"/>
    <property type="molecule type" value="Genomic_DNA"/>
</dbReference>
<evidence type="ECO:0000256" key="11">
    <source>
        <dbReference type="ARBA" id="ARBA00022839"/>
    </source>
</evidence>
<keyword evidence="14" id="KW-0238">DNA-binding</keyword>
<keyword evidence="7" id="KW-0479">Metal-binding</keyword>
<keyword evidence="13" id="KW-0239">DNA-directed DNA polymerase</keyword>
<dbReference type="Pfam" id="PF04679">
    <property type="entry name" value="DNA_ligase_A_C"/>
    <property type="match status" value="1"/>
</dbReference>
<evidence type="ECO:0000256" key="1">
    <source>
        <dbReference type="ARBA" id="ARBA00001936"/>
    </source>
</evidence>
<keyword evidence="17" id="KW-0464">Manganese</keyword>
<dbReference type="CDD" id="cd07906">
    <property type="entry name" value="Adenylation_DNA_ligase_LigD_LigC"/>
    <property type="match status" value="1"/>
</dbReference>
<gene>
    <name evidence="23" type="primary">ligD</name>
    <name evidence="23" type="ORF">GCM10022216_01510</name>
</gene>
<dbReference type="InterPro" id="IPR014146">
    <property type="entry name" value="LigD_ligase_dom"/>
</dbReference>
<evidence type="ECO:0000256" key="13">
    <source>
        <dbReference type="ARBA" id="ARBA00022932"/>
    </source>
</evidence>
<comment type="caution">
    <text evidence="23">The sequence shown here is derived from an EMBL/GenBank/DDBJ whole genome shotgun (WGS) entry which is preliminary data.</text>
</comment>
<dbReference type="InterPro" id="IPR012309">
    <property type="entry name" value="DNA_ligase_ATP-dep_C"/>
</dbReference>
<evidence type="ECO:0000256" key="4">
    <source>
        <dbReference type="ARBA" id="ARBA00022679"/>
    </source>
</evidence>
<keyword evidence="5" id="KW-0548">Nucleotidyltransferase</keyword>
<keyword evidence="4" id="KW-0808">Transferase</keyword>
<evidence type="ECO:0000256" key="21">
    <source>
        <dbReference type="SAM" id="MobiDB-lite"/>
    </source>
</evidence>
<evidence type="ECO:0000313" key="24">
    <source>
        <dbReference type="Proteomes" id="UP001500101"/>
    </source>
</evidence>
<feature type="domain" description="ATP-dependent DNA ligase family profile" evidence="22">
    <location>
        <begin position="306"/>
        <end position="399"/>
    </location>
</feature>
<dbReference type="GO" id="GO:0016874">
    <property type="term" value="F:ligase activity"/>
    <property type="evidence" value="ECO:0007669"/>
    <property type="project" value="UniProtKB-KW"/>
</dbReference>
<evidence type="ECO:0000256" key="15">
    <source>
        <dbReference type="ARBA" id="ARBA00023172"/>
    </source>
</evidence>
<dbReference type="NCBIfam" id="TIGR02777">
    <property type="entry name" value="LigD_PE_dom"/>
    <property type="match status" value="1"/>
</dbReference>
<dbReference type="Gene3D" id="3.30.1490.70">
    <property type="match status" value="1"/>
</dbReference>
<evidence type="ECO:0000256" key="17">
    <source>
        <dbReference type="ARBA" id="ARBA00023211"/>
    </source>
</evidence>
<comment type="cofactor">
    <cofactor evidence="1">
        <name>Mn(2+)</name>
        <dbReference type="ChEBI" id="CHEBI:29035"/>
    </cofactor>
</comment>
<evidence type="ECO:0000256" key="20">
    <source>
        <dbReference type="ARBA" id="ARBA00034003"/>
    </source>
</evidence>
<dbReference type="PANTHER" id="PTHR42705:SF2">
    <property type="entry name" value="BIFUNCTIONAL NON-HOMOLOGOUS END JOINING PROTEIN LIGD"/>
    <property type="match status" value="1"/>
</dbReference>
<evidence type="ECO:0000256" key="3">
    <source>
        <dbReference type="ARBA" id="ARBA00022598"/>
    </source>
</evidence>
<dbReference type="EC" id="6.5.1.1" evidence="2"/>
<proteinExistence type="predicted"/>
<keyword evidence="6" id="KW-0540">Nuclease</keyword>
<name>A0ABP7Y6P9_9SPHI</name>
<dbReference type="InterPro" id="IPR014145">
    <property type="entry name" value="LigD_pol_dom"/>
</dbReference>
<dbReference type="Proteomes" id="UP001500101">
    <property type="component" value="Unassembled WGS sequence"/>
</dbReference>
<dbReference type="Gene3D" id="3.90.920.10">
    <property type="entry name" value="DNA primase, PRIM domain"/>
    <property type="match status" value="1"/>
</dbReference>
<dbReference type="Pfam" id="PF21686">
    <property type="entry name" value="LigD_Prim-Pol"/>
    <property type="match status" value="1"/>
</dbReference>
<dbReference type="InterPro" id="IPR014143">
    <property type="entry name" value="NHEJ_ligase_prk"/>
</dbReference>
<organism evidence="23 24">
    <name type="scientific">Sphingobacterium kyonggiense</name>
    <dbReference type="NCBI Taxonomy" id="714075"/>
    <lineage>
        <taxon>Bacteria</taxon>
        <taxon>Pseudomonadati</taxon>
        <taxon>Bacteroidota</taxon>
        <taxon>Sphingobacteriia</taxon>
        <taxon>Sphingobacteriales</taxon>
        <taxon>Sphingobacteriaceae</taxon>
        <taxon>Sphingobacterium</taxon>
    </lineage>
</organism>
<keyword evidence="11" id="KW-0269">Exonuclease</keyword>
<keyword evidence="12" id="KW-0067">ATP-binding</keyword>
<evidence type="ECO:0000256" key="7">
    <source>
        <dbReference type="ARBA" id="ARBA00022723"/>
    </source>
</evidence>
<dbReference type="Gene3D" id="3.30.470.30">
    <property type="entry name" value="DNA ligase/mRNA capping enzyme"/>
    <property type="match status" value="1"/>
</dbReference>
<evidence type="ECO:0000256" key="6">
    <source>
        <dbReference type="ARBA" id="ARBA00022722"/>
    </source>
</evidence>
<dbReference type="Gene3D" id="2.40.50.140">
    <property type="entry name" value="Nucleic acid-binding proteins"/>
    <property type="match status" value="1"/>
</dbReference>
<dbReference type="PANTHER" id="PTHR42705">
    <property type="entry name" value="BIFUNCTIONAL NON-HOMOLOGOUS END JOINING PROTEIN LIGD"/>
    <property type="match status" value="1"/>
</dbReference>
<keyword evidence="24" id="KW-1185">Reference proteome</keyword>
<dbReference type="PROSITE" id="PS00333">
    <property type="entry name" value="DNA_LIGASE_A2"/>
    <property type="match status" value="1"/>
</dbReference>
<dbReference type="SUPFAM" id="SSF50249">
    <property type="entry name" value="Nucleic acid-binding proteins"/>
    <property type="match status" value="1"/>
</dbReference>
<evidence type="ECO:0000256" key="2">
    <source>
        <dbReference type="ARBA" id="ARBA00012727"/>
    </source>
</evidence>
<keyword evidence="10" id="KW-0378">Hydrolase</keyword>
<keyword evidence="8" id="KW-0547">Nucleotide-binding</keyword>
<dbReference type="InterPro" id="IPR052171">
    <property type="entry name" value="NHEJ_LigD"/>
</dbReference>
<dbReference type="NCBIfam" id="TIGR02776">
    <property type="entry name" value="NHEJ_ligase_prk"/>
    <property type="match status" value="1"/>
</dbReference>
<evidence type="ECO:0000256" key="19">
    <source>
        <dbReference type="ARBA" id="ARBA00029943"/>
    </source>
</evidence>
<dbReference type="SUPFAM" id="SSF56091">
    <property type="entry name" value="DNA ligase/mRNA capping enzyme, catalytic domain"/>
    <property type="match status" value="1"/>
</dbReference>
<evidence type="ECO:0000256" key="10">
    <source>
        <dbReference type="ARBA" id="ARBA00022801"/>
    </source>
</evidence>
<dbReference type="InterPro" id="IPR012340">
    <property type="entry name" value="NA-bd_OB-fold"/>
</dbReference>
<evidence type="ECO:0000259" key="22">
    <source>
        <dbReference type="PROSITE" id="PS50160"/>
    </source>
</evidence>